<evidence type="ECO:0000313" key="2">
    <source>
        <dbReference type="Proteomes" id="UP001597058"/>
    </source>
</evidence>
<organism evidence="1 2">
    <name type="scientific">Streptomyces kaempferi</name>
    <dbReference type="NCBI Taxonomy" id="333725"/>
    <lineage>
        <taxon>Bacteria</taxon>
        <taxon>Bacillati</taxon>
        <taxon>Actinomycetota</taxon>
        <taxon>Actinomycetes</taxon>
        <taxon>Kitasatosporales</taxon>
        <taxon>Streptomycetaceae</taxon>
        <taxon>Streptomyces</taxon>
    </lineage>
</organism>
<dbReference type="EMBL" id="JBHTMM010000033">
    <property type="protein sequence ID" value="MFD1309027.1"/>
    <property type="molecule type" value="Genomic_DNA"/>
</dbReference>
<comment type="caution">
    <text evidence="1">The sequence shown here is derived from an EMBL/GenBank/DDBJ whole genome shotgun (WGS) entry which is preliminary data.</text>
</comment>
<reference evidence="2" key="1">
    <citation type="journal article" date="2019" name="Int. J. Syst. Evol. Microbiol.">
        <title>The Global Catalogue of Microorganisms (GCM) 10K type strain sequencing project: providing services to taxonomists for standard genome sequencing and annotation.</title>
        <authorList>
            <consortium name="The Broad Institute Genomics Platform"/>
            <consortium name="The Broad Institute Genome Sequencing Center for Infectious Disease"/>
            <person name="Wu L."/>
            <person name="Ma J."/>
        </authorList>
    </citation>
    <scope>NUCLEOTIDE SEQUENCE [LARGE SCALE GENOMIC DNA]</scope>
    <source>
        <strain evidence="2">CGMCC 4.7020</strain>
    </source>
</reference>
<protein>
    <submittedName>
        <fullName evidence="1">Uncharacterized protein</fullName>
    </submittedName>
</protein>
<name>A0ABW3XHT0_9ACTN</name>
<keyword evidence="2" id="KW-1185">Reference proteome</keyword>
<sequence length="66" mass="7340">MTGRSLPVLQPTLRMWQILRRCYRGENPVTVLGRSLHMLAIADGHLYPDGRIKTGTVGQPTAGRQP</sequence>
<dbReference type="Proteomes" id="UP001597058">
    <property type="component" value="Unassembled WGS sequence"/>
</dbReference>
<proteinExistence type="predicted"/>
<dbReference type="RefSeq" id="WP_381328667.1">
    <property type="nucleotide sequence ID" value="NZ_JBHTMM010000033.1"/>
</dbReference>
<gene>
    <name evidence="1" type="ORF">ACFQ5X_24620</name>
</gene>
<evidence type="ECO:0000313" key="1">
    <source>
        <dbReference type="EMBL" id="MFD1309027.1"/>
    </source>
</evidence>
<accession>A0ABW3XHT0</accession>